<dbReference type="Proteomes" id="UP000762676">
    <property type="component" value="Unassembled WGS sequence"/>
</dbReference>
<evidence type="ECO:0000313" key="2">
    <source>
        <dbReference type="Proteomes" id="UP000762676"/>
    </source>
</evidence>
<gene>
    <name evidence="1" type="ORF">ElyMa_004741400</name>
</gene>
<protein>
    <recommendedName>
        <fullName evidence="3">Secreted protein</fullName>
    </recommendedName>
</protein>
<accession>A0AAV4IHS1</accession>
<organism evidence="1 2">
    <name type="scientific">Elysia marginata</name>
    <dbReference type="NCBI Taxonomy" id="1093978"/>
    <lineage>
        <taxon>Eukaryota</taxon>
        <taxon>Metazoa</taxon>
        <taxon>Spiralia</taxon>
        <taxon>Lophotrochozoa</taxon>
        <taxon>Mollusca</taxon>
        <taxon>Gastropoda</taxon>
        <taxon>Heterobranchia</taxon>
        <taxon>Euthyneura</taxon>
        <taxon>Panpulmonata</taxon>
        <taxon>Sacoglossa</taxon>
        <taxon>Placobranchoidea</taxon>
        <taxon>Plakobranchidae</taxon>
        <taxon>Elysia</taxon>
    </lineage>
</organism>
<proteinExistence type="predicted"/>
<keyword evidence="2" id="KW-1185">Reference proteome</keyword>
<dbReference type="AlphaFoldDB" id="A0AAV4IHS1"/>
<comment type="caution">
    <text evidence="1">The sequence shown here is derived from an EMBL/GenBank/DDBJ whole genome shotgun (WGS) entry which is preliminary data.</text>
</comment>
<evidence type="ECO:0000313" key="1">
    <source>
        <dbReference type="EMBL" id="GFS07806.1"/>
    </source>
</evidence>
<sequence length="90" mass="10171">MPRYTNWTQLRRQRWVVLGCFWTGWYGAASGQTWGSMAEWIVGVTVMDIDLQEIDFNACDVGVGNRGPSYLSGIHKCPKYSVVRVSVLPT</sequence>
<evidence type="ECO:0008006" key="3">
    <source>
        <dbReference type="Google" id="ProtNLM"/>
    </source>
</evidence>
<reference evidence="1 2" key="1">
    <citation type="journal article" date="2021" name="Elife">
        <title>Chloroplast acquisition without the gene transfer in kleptoplastic sea slugs, Plakobranchus ocellatus.</title>
        <authorList>
            <person name="Maeda T."/>
            <person name="Takahashi S."/>
            <person name="Yoshida T."/>
            <person name="Shimamura S."/>
            <person name="Takaki Y."/>
            <person name="Nagai Y."/>
            <person name="Toyoda A."/>
            <person name="Suzuki Y."/>
            <person name="Arimoto A."/>
            <person name="Ishii H."/>
            <person name="Satoh N."/>
            <person name="Nishiyama T."/>
            <person name="Hasebe M."/>
            <person name="Maruyama T."/>
            <person name="Minagawa J."/>
            <person name="Obokata J."/>
            <person name="Shigenobu S."/>
        </authorList>
    </citation>
    <scope>NUCLEOTIDE SEQUENCE [LARGE SCALE GENOMIC DNA]</scope>
</reference>
<dbReference type="EMBL" id="BMAT01009512">
    <property type="protein sequence ID" value="GFS07806.1"/>
    <property type="molecule type" value="Genomic_DNA"/>
</dbReference>
<name>A0AAV4IHS1_9GAST</name>